<reference evidence="1 2" key="1">
    <citation type="submission" date="2020-06" db="EMBL/GenBank/DDBJ databases">
        <title>Nonomuraea sp. SMC257, a novel actinomycete isolated from soil.</title>
        <authorList>
            <person name="Chanama M."/>
        </authorList>
    </citation>
    <scope>NUCLEOTIDE SEQUENCE [LARGE SCALE GENOMIC DNA]</scope>
    <source>
        <strain evidence="1 2">SMC257</strain>
    </source>
</reference>
<evidence type="ECO:0000313" key="1">
    <source>
        <dbReference type="EMBL" id="NUW37507.1"/>
    </source>
</evidence>
<dbReference type="EMBL" id="JABWGN010000021">
    <property type="protein sequence ID" value="NUW37507.1"/>
    <property type="molecule type" value="Genomic_DNA"/>
</dbReference>
<sequence length="81" mass="9097">MTPYLVGPDGLRVEPVELRVDTVHWLFARMIEPAARPGEIWYRVTRHGHALGAGYFQLDQLQEIVDLADLRVPADAGEETA</sequence>
<organism evidence="1 2">
    <name type="scientific">Nonomuraea montanisoli</name>
    <dbReference type="NCBI Taxonomy" id="2741721"/>
    <lineage>
        <taxon>Bacteria</taxon>
        <taxon>Bacillati</taxon>
        <taxon>Actinomycetota</taxon>
        <taxon>Actinomycetes</taxon>
        <taxon>Streptosporangiales</taxon>
        <taxon>Streptosporangiaceae</taxon>
        <taxon>Nonomuraea</taxon>
    </lineage>
</organism>
<protein>
    <submittedName>
        <fullName evidence="1">Uncharacterized protein</fullName>
    </submittedName>
</protein>
<keyword evidence="2" id="KW-1185">Reference proteome</keyword>
<name>A0A7Y6IFV5_9ACTN</name>
<accession>A0A7Y6IFV5</accession>
<gene>
    <name evidence="1" type="ORF">HTZ77_39825</name>
</gene>
<proteinExistence type="predicted"/>
<dbReference type="RefSeq" id="WP_175594953.1">
    <property type="nucleotide sequence ID" value="NZ_JABWGN010000021.1"/>
</dbReference>
<comment type="caution">
    <text evidence="1">The sequence shown here is derived from an EMBL/GenBank/DDBJ whole genome shotgun (WGS) entry which is preliminary data.</text>
</comment>
<dbReference type="Proteomes" id="UP000586042">
    <property type="component" value="Unassembled WGS sequence"/>
</dbReference>
<dbReference type="AlphaFoldDB" id="A0A7Y6IFV5"/>
<evidence type="ECO:0000313" key="2">
    <source>
        <dbReference type="Proteomes" id="UP000586042"/>
    </source>
</evidence>